<keyword evidence="8" id="KW-0012">Acyltransferase</keyword>
<evidence type="ECO:0000313" key="13">
    <source>
        <dbReference type="Proteomes" id="UP000285625"/>
    </source>
</evidence>
<feature type="transmembrane region" description="Helical" evidence="10">
    <location>
        <begin position="148"/>
        <end position="169"/>
    </location>
</feature>
<dbReference type="STRING" id="1284.SHYC_01440"/>
<dbReference type="InterPro" id="IPR050879">
    <property type="entry name" value="Acyltransferase_3"/>
</dbReference>
<dbReference type="SUPFAM" id="SSF52266">
    <property type="entry name" value="SGNH hydrolase"/>
    <property type="match status" value="1"/>
</dbReference>
<proteinExistence type="inferred from homology"/>
<feature type="region of interest" description="Disordered" evidence="9">
    <location>
        <begin position="410"/>
        <end position="437"/>
    </location>
</feature>
<evidence type="ECO:0000256" key="8">
    <source>
        <dbReference type="ARBA" id="ARBA00023315"/>
    </source>
</evidence>
<keyword evidence="7 10" id="KW-0472">Membrane</keyword>
<feature type="transmembrane region" description="Helical" evidence="10">
    <location>
        <begin position="215"/>
        <end position="231"/>
    </location>
</feature>
<comment type="subcellular location">
    <subcellularLocation>
        <location evidence="1">Cell membrane</location>
        <topology evidence="1">Multi-pass membrane protein</topology>
    </subcellularLocation>
</comment>
<accession>A0A418JGI0</accession>
<dbReference type="EMBL" id="QXVO01000051">
    <property type="protein sequence ID" value="RIO43049.1"/>
    <property type="molecule type" value="Genomic_DNA"/>
</dbReference>
<feature type="transmembrane region" description="Helical" evidence="10">
    <location>
        <begin position="311"/>
        <end position="330"/>
    </location>
</feature>
<dbReference type="InterPro" id="IPR002656">
    <property type="entry name" value="Acyl_transf_3_dom"/>
</dbReference>
<evidence type="ECO:0000256" key="1">
    <source>
        <dbReference type="ARBA" id="ARBA00004651"/>
    </source>
</evidence>
<organism evidence="12 13">
    <name type="scientific">Staphylococcus hyicus</name>
    <dbReference type="NCBI Taxonomy" id="1284"/>
    <lineage>
        <taxon>Bacteria</taxon>
        <taxon>Bacillati</taxon>
        <taxon>Bacillota</taxon>
        <taxon>Bacilli</taxon>
        <taxon>Bacillales</taxon>
        <taxon>Staphylococcaceae</taxon>
        <taxon>Staphylococcus</taxon>
    </lineage>
</organism>
<evidence type="ECO:0000256" key="9">
    <source>
        <dbReference type="SAM" id="MobiDB-lite"/>
    </source>
</evidence>
<evidence type="ECO:0000256" key="4">
    <source>
        <dbReference type="ARBA" id="ARBA00022679"/>
    </source>
</evidence>
<feature type="compositionally biased region" description="Polar residues" evidence="9">
    <location>
        <begin position="427"/>
        <end position="437"/>
    </location>
</feature>
<keyword evidence="6 10" id="KW-1133">Transmembrane helix</keyword>
<keyword evidence="3" id="KW-1003">Cell membrane</keyword>
<evidence type="ECO:0000256" key="6">
    <source>
        <dbReference type="ARBA" id="ARBA00022989"/>
    </source>
</evidence>
<keyword evidence="5 10" id="KW-0812">Transmembrane</keyword>
<dbReference type="PANTHER" id="PTHR23028">
    <property type="entry name" value="ACETYLTRANSFERASE"/>
    <property type="match status" value="1"/>
</dbReference>
<name>A0A418JGI0_STAHY</name>
<evidence type="ECO:0000256" key="3">
    <source>
        <dbReference type="ARBA" id="ARBA00022475"/>
    </source>
</evidence>
<keyword evidence="4 12" id="KW-0808">Transferase</keyword>
<dbReference type="GO" id="GO:0009103">
    <property type="term" value="P:lipopolysaccharide biosynthetic process"/>
    <property type="evidence" value="ECO:0007669"/>
    <property type="project" value="TreeGrafter"/>
</dbReference>
<sequence>MTQKELKRTKPIHTQKYLPGLDGFRAIAVIAIIIFHLNPLWLPGGFLGVDTFFVISGFLITSLLIAEYDKTGKINLPAFWLRRVKRLIPAVLFMLAVVLTYTVVFEPDIILALKNDTLAAIFYVSNWWYIAQDVDYFNQFSIAPLKHLWSLAIEEQFYLFFPFILYMIFKLRKRQYTFIIFFVISLISLGLMMYLSSVTNSTARVYFGTDTRLQTLLLGAMLALIWPPFRLKKQVAMKLRTSIDVVGVLSFALVAYFLFNVSEHEKWIYHGGFYLISFVTLFTIASVVHPSGFFAKLMGNPLFVAIGKRSYSLYLWHYPVIVLLHRHFVAGQIPDYVYIIDVVLMVAFAELSYRFIENPIRKNGFRAFSFKPHAVARFMRLALVLLLAVPSILLLSGQFDHLGKANSSQKETAFTNKTTHKPKTEPTDSNEQNKVNTKQLSPLLIGDSVMVDIGKVFQKEVPNATIDGKVGRQLSEANALITSQYKSFAKPNKDVVMQLGTNGAFTEDQVNEIIDDLGDAQIYFVNTRVPRDYEKNVNDSLKKAADKHKNVHLIDWHKASGGHPEYFAYDGVHLEYAGQKALSQLIIDELKQQHAKHNKQS</sequence>
<dbReference type="Gene3D" id="3.40.50.1110">
    <property type="entry name" value="SGNH hydrolase"/>
    <property type="match status" value="1"/>
</dbReference>
<feature type="transmembrane region" description="Helical" evidence="10">
    <location>
        <begin position="243"/>
        <end position="261"/>
    </location>
</feature>
<feature type="transmembrane region" description="Helical" evidence="10">
    <location>
        <begin position="176"/>
        <end position="195"/>
    </location>
</feature>
<dbReference type="Proteomes" id="UP000285625">
    <property type="component" value="Unassembled WGS sequence"/>
</dbReference>
<dbReference type="RefSeq" id="WP_119635835.1">
    <property type="nucleotide sequence ID" value="NZ_CP170216.1"/>
</dbReference>
<evidence type="ECO:0000259" key="11">
    <source>
        <dbReference type="Pfam" id="PF01757"/>
    </source>
</evidence>
<dbReference type="InterPro" id="IPR036514">
    <property type="entry name" value="SGNH_hydro_sf"/>
</dbReference>
<dbReference type="Pfam" id="PF01757">
    <property type="entry name" value="Acyl_transf_3"/>
    <property type="match status" value="1"/>
</dbReference>
<feature type="transmembrane region" description="Helical" evidence="10">
    <location>
        <begin position="377"/>
        <end position="399"/>
    </location>
</feature>
<feature type="transmembrane region" description="Helical" evidence="10">
    <location>
        <begin position="336"/>
        <end position="356"/>
    </location>
</feature>
<feature type="transmembrane region" description="Helical" evidence="10">
    <location>
        <begin position="47"/>
        <end position="66"/>
    </location>
</feature>
<evidence type="ECO:0000256" key="5">
    <source>
        <dbReference type="ARBA" id="ARBA00022692"/>
    </source>
</evidence>
<evidence type="ECO:0000256" key="10">
    <source>
        <dbReference type="SAM" id="Phobius"/>
    </source>
</evidence>
<dbReference type="PANTHER" id="PTHR23028:SF53">
    <property type="entry name" value="ACYL_TRANSF_3 DOMAIN-CONTAINING PROTEIN"/>
    <property type="match status" value="1"/>
</dbReference>
<dbReference type="CDD" id="cd01840">
    <property type="entry name" value="SGNH_hydrolase_yrhL_like"/>
    <property type="match status" value="1"/>
</dbReference>
<evidence type="ECO:0000256" key="7">
    <source>
        <dbReference type="ARBA" id="ARBA00023136"/>
    </source>
</evidence>
<dbReference type="AlphaFoldDB" id="A0A418JGI0"/>
<evidence type="ECO:0000256" key="2">
    <source>
        <dbReference type="ARBA" id="ARBA00007400"/>
    </source>
</evidence>
<comment type="caution">
    <text evidence="12">The sequence shown here is derived from an EMBL/GenBank/DDBJ whole genome shotgun (WGS) entry which is preliminary data.</text>
</comment>
<feature type="domain" description="Acyltransferase 3" evidence="11">
    <location>
        <begin position="19"/>
        <end position="347"/>
    </location>
</feature>
<dbReference type="GO" id="GO:0016747">
    <property type="term" value="F:acyltransferase activity, transferring groups other than amino-acyl groups"/>
    <property type="evidence" value="ECO:0007669"/>
    <property type="project" value="InterPro"/>
</dbReference>
<evidence type="ECO:0000313" key="12">
    <source>
        <dbReference type="EMBL" id="RIO43049.1"/>
    </source>
</evidence>
<gene>
    <name evidence="12" type="ORF">BUZ57_11465</name>
</gene>
<protein>
    <submittedName>
        <fullName evidence="12">Acetyltransferase</fullName>
    </submittedName>
</protein>
<comment type="similarity">
    <text evidence="2">Belongs to the acyltransferase 3 family.</text>
</comment>
<dbReference type="GO" id="GO:0005886">
    <property type="term" value="C:plasma membrane"/>
    <property type="evidence" value="ECO:0007669"/>
    <property type="project" value="UniProtKB-SubCell"/>
</dbReference>
<feature type="transmembrane region" description="Helical" evidence="10">
    <location>
        <begin position="21"/>
        <end position="41"/>
    </location>
</feature>
<feature type="transmembrane region" description="Helical" evidence="10">
    <location>
        <begin position="87"/>
        <end position="105"/>
    </location>
</feature>
<reference evidence="12 13" key="1">
    <citation type="journal article" date="2016" name="Front. Microbiol.">
        <title>Comprehensive Phylogenetic Analysis of Bovine Non-aureus Staphylococci Species Based on Whole-Genome Sequencing.</title>
        <authorList>
            <person name="Naushad S."/>
            <person name="Barkema H.W."/>
            <person name="Luby C."/>
            <person name="Condas L.A."/>
            <person name="Nobrega D.B."/>
            <person name="Carson D.A."/>
            <person name="De Buck J."/>
        </authorList>
    </citation>
    <scope>NUCLEOTIDE SEQUENCE [LARGE SCALE GENOMIC DNA]</scope>
    <source>
        <strain evidence="12 13">SNUC 5959</strain>
    </source>
</reference>
<feature type="transmembrane region" description="Helical" evidence="10">
    <location>
        <begin position="267"/>
        <end position="290"/>
    </location>
</feature>